<keyword evidence="3" id="KW-0285">Flavoprotein</keyword>
<comment type="cofactor">
    <cofactor evidence="1">
        <name>FAD</name>
        <dbReference type="ChEBI" id="CHEBI:57692"/>
    </cofactor>
</comment>
<evidence type="ECO:0000256" key="12">
    <source>
        <dbReference type="ARBA" id="ARBA00066453"/>
    </source>
</evidence>
<feature type="domain" description="FAD/NAD(P)-binding" evidence="15">
    <location>
        <begin position="5"/>
        <end position="308"/>
    </location>
</feature>
<name>A0A419R3A8_9SPHN</name>
<keyword evidence="17" id="KW-1185">Reference proteome</keyword>
<proteinExistence type="inferred from homology"/>
<evidence type="ECO:0000256" key="13">
    <source>
        <dbReference type="ARBA" id="ARBA00071264"/>
    </source>
</evidence>
<dbReference type="AlphaFoldDB" id="A0A419R3A8"/>
<keyword evidence="6" id="KW-0274">FAD</keyword>
<evidence type="ECO:0000313" key="16">
    <source>
        <dbReference type="EMBL" id="RJX68243.1"/>
    </source>
</evidence>
<evidence type="ECO:0000256" key="2">
    <source>
        <dbReference type="ARBA" id="ARBA00004170"/>
    </source>
</evidence>
<dbReference type="Proteomes" id="UP000284322">
    <property type="component" value="Unassembled WGS sequence"/>
</dbReference>
<evidence type="ECO:0000256" key="7">
    <source>
        <dbReference type="ARBA" id="ARBA00023002"/>
    </source>
</evidence>
<dbReference type="InterPro" id="IPR023753">
    <property type="entry name" value="FAD/NAD-binding_dom"/>
</dbReference>
<keyword evidence="5" id="KW-0547">Nucleotide-binding</keyword>
<dbReference type="EC" id="1.8.5.4" evidence="12"/>
<gene>
    <name evidence="16" type="ORF">D6858_07920</name>
</gene>
<evidence type="ECO:0000256" key="5">
    <source>
        <dbReference type="ARBA" id="ARBA00022741"/>
    </source>
</evidence>
<evidence type="ECO:0000256" key="11">
    <source>
        <dbReference type="ARBA" id="ARBA00060891"/>
    </source>
</evidence>
<evidence type="ECO:0000313" key="17">
    <source>
        <dbReference type="Proteomes" id="UP000284322"/>
    </source>
</evidence>
<comment type="function">
    <text evidence="10">Catalyzes the oxidation of hydrogen sulfide, with the help of a quinone. Consecutive reaction cycles lead to the accumulation of a polysulfide product on the active site Cys residues; these products are released when they exceed a critical length, typically as cyclooctasulfur.</text>
</comment>
<evidence type="ECO:0000256" key="8">
    <source>
        <dbReference type="ARBA" id="ARBA00023136"/>
    </source>
</evidence>
<organism evidence="16 17">
    <name type="scientific">Tsuneonella suprasediminis</name>
    <dbReference type="NCBI Taxonomy" id="2306996"/>
    <lineage>
        <taxon>Bacteria</taxon>
        <taxon>Pseudomonadati</taxon>
        <taxon>Pseudomonadota</taxon>
        <taxon>Alphaproteobacteria</taxon>
        <taxon>Sphingomonadales</taxon>
        <taxon>Erythrobacteraceae</taxon>
        <taxon>Tsuneonella</taxon>
    </lineage>
</organism>
<dbReference type="GO" id="GO:0000166">
    <property type="term" value="F:nucleotide binding"/>
    <property type="evidence" value="ECO:0007669"/>
    <property type="project" value="UniProtKB-KW"/>
</dbReference>
<evidence type="ECO:0000256" key="6">
    <source>
        <dbReference type="ARBA" id="ARBA00022827"/>
    </source>
</evidence>
<comment type="caution">
    <text evidence="16">The sequence shown here is derived from an EMBL/GenBank/DDBJ whole genome shotgun (WGS) entry which is preliminary data.</text>
</comment>
<dbReference type="Pfam" id="PF07992">
    <property type="entry name" value="Pyr_redox_2"/>
    <property type="match status" value="1"/>
</dbReference>
<comment type="similarity">
    <text evidence="11">Belongs to the SQRD family.</text>
</comment>
<comment type="catalytic activity">
    <reaction evidence="9">
        <text>n a quinone + n hydrogen sulfide + n H(+) = polysulfur(n-2) + n a quinol</text>
        <dbReference type="Rhea" id="RHEA:30239"/>
        <dbReference type="Rhea" id="RHEA-COMP:19475"/>
        <dbReference type="ChEBI" id="CHEBI:15378"/>
        <dbReference type="ChEBI" id="CHEBI:17909"/>
        <dbReference type="ChEBI" id="CHEBI:24646"/>
        <dbReference type="ChEBI" id="CHEBI:29919"/>
        <dbReference type="ChEBI" id="CHEBI:132124"/>
        <dbReference type="EC" id="1.8.5.4"/>
    </reaction>
</comment>
<evidence type="ECO:0000256" key="3">
    <source>
        <dbReference type="ARBA" id="ARBA00022630"/>
    </source>
</evidence>
<comment type="subcellular location">
    <subcellularLocation>
        <location evidence="2">Membrane</location>
        <topology evidence="2">Peripheral membrane protein</topology>
    </subcellularLocation>
</comment>
<dbReference type="EMBL" id="RAHJ01000018">
    <property type="protein sequence ID" value="RJX68243.1"/>
    <property type="molecule type" value="Genomic_DNA"/>
</dbReference>
<keyword evidence="4" id="KW-0874">Quinone</keyword>
<sequence>MSQPHIVVLGAGLGGTIAAYEIASATRGKARVSVVNKGDDYWFVPSNPWVAVGWREPEALQVHLPPVMEKHGIAFTGTGARKVDPVNNRIELNDDSYIDYDYLVIATGPDLAWDEIDGFGPDRNTVSICETASAQQARARFEELCANPRPVVVGAAQGASCYGPAYEMAMILDTELKKRGIRHKVPMTFVTPEPYIGHLGLDGVGDTKGLLESEMRDRHIKWVTNAKVDSVEPGTIHITEVNEDGSEKKRHDLDFGWCMLMPPFRGIPALMGLDGLVNPRGFVLVDEHQRNPKYSNVFGLGVCIAIPPTGPTPVPVGVPKTGFMIESMVTAIAQNLKEILDGQEPTHEASWNAICLADFGDGGVAFVAKPQIPPRNTNWASEGKWVHLAKIGFEKYFLRKIRKGESEPFYEKLALHVLGIKKLTMD</sequence>
<protein>
    <recommendedName>
        <fullName evidence="13">Sulfide-quinone reductase</fullName>
        <ecNumber evidence="12">1.8.5.4</ecNumber>
    </recommendedName>
    <alternativeName>
        <fullName evidence="14">Sulfide:quinone oxidoreductase</fullName>
    </alternativeName>
</protein>
<keyword evidence="8" id="KW-0472">Membrane</keyword>
<evidence type="ECO:0000256" key="10">
    <source>
        <dbReference type="ARBA" id="ARBA00054727"/>
    </source>
</evidence>
<dbReference type="GO" id="GO:0070224">
    <property type="term" value="F:sulfide:quinone oxidoreductase activity"/>
    <property type="evidence" value="ECO:0007669"/>
    <property type="project" value="UniProtKB-EC"/>
</dbReference>
<dbReference type="InterPro" id="IPR036188">
    <property type="entry name" value="FAD/NAD-bd_sf"/>
</dbReference>
<dbReference type="PANTHER" id="PTHR43755:SF1">
    <property type="entry name" value="FAD-DEPENDENT PYRIDINE NUCLEOTIDE-DISULPHIDE OXIDOREDUCTASE"/>
    <property type="match status" value="1"/>
</dbReference>
<evidence type="ECO:0000256" key="14">
    <source>
        <dbReference type="ARBA" id="ARBA00081101"/>
    </source>
</evidence>
<evidence type="ECO:0000256" key="9">
    <source>
        <dbReference type="ARBA" id="ARBA00050821"/>
    </source>
</evidence>
<dbReference type="FunFam" id="3.50.50.100:FF:000017">
    <property type="entry name" value="Sulfide-quinone reductase"/>
    <property type="match status" value="1"/>
</dbReference>
<dbReference type="GO" id="GO:0048038">
    <property type="term" value="F:quinone binding"/>
    <property type="evidence" value="ECO:0007669"/>
    <property type="project" value="UniProtKB-KW"/>
</dbReference>
<accession>A0A419R3A8</accession>
<dbReference type="InterPro" id="IPR052541">
    <property type="entry name" value="SQRD"/>
</dbReference>
<dbReference type="PANTHER" id="PTHR43755">
    <property type="match status" value="1"/>
</dbReference>
<reference evidence="16 17" key="1">
    <citation type="submission" date="2018-09" db="EMBL/GenBank/DDBJ databases">
        <title>Altererythrobacter sp.Ery1 and Ery12, the genome sequencing of novel strains in genus Alterythrobacter.</title>
        <authorList>
            <person name="Cheng H."/>
            <person name="Wu Y.-H."/>
            <person name="Fang C."/>
            <person name="Xu X.-W."/>
        </authorList>
    </citation>
    <scope>NUCLEOTIDE SEQUENCE [LARGE SCALE GENOMIC DNA]</scope>
    <source>
        <strain evidence="16 17">Ery12</strain>
    </source>
</reference>
<dbReference type="GO" id="GO:0016020">
    <property type="term" value="C:membrane"/>
    <property type="evidence" value="ECO:0007669"/>
    <property type="project" value="UniProtKB-SubCell"/>
</dbReference>
<dbReference type="Gene3D" id="3.50.50.100">
    <property type="match status" value="1"/>
</dbReference>
<dbReference type="OrthoDB" id="9805710at2"/>
<keyword evidence="7" id="KW-0560">Oxidoreductase</keyword>
<evidence type="ECO:0000259" key="15">
    <source>
        <dbReference type="Pfam" id="PF07992"/>
    </source>
</evidence>
<evidence type="ECO:0000256" key="1">
    <source>
        <dbReference type="ARBA" id="ARBA00001974"/>
    </source>
</evidence>
<evidence type="ECO:0000256" key="4">
    <source>
        <dbReference type="ARBA" id="ARBA00022719"/>
    </source>
</evidence>
<dbReference type="SUPFAM" id="SSF51905">
    <property type="entry name" value="FAD/NAD(P)-binding domain"/>
    <property type="match status" value="2"/>
</dbReference>